<accession>A0A117I096</accession>
<protein>
    <submittedName>
        <fullName evidence="2">ABC transporter</fullName>
    </submittedName>
</protein>
<dbReference type="Proteomes" id="UP000069697">
    <property type="component" value="Unassembled WGS sequence"/>
</dbReference>
<keyword evidence="1" id="KW-0472">Membrane</keyword>
<organism evidence="2 3">
    <name type="scientific">Paenibacillus amylolyticus</name>
    <dbReference type="NCBI Taxonomy" id="1451"/>
    <lineage>
        <taxon>Bacteria</taxon>
        <taxon>Bacillati</taxon>
        <taxon>Bacillota</taxon>
        <taxon>Bacilli</taxon>
        <taxon>Bacillales</taxon>
        <taxon>Paenibacillaceae</taxon>
        <taxon>Paenibacillus</taxon>
    </lineage>
</organism>
<dbReference type="EMBL" id="BCNV01000001">
    <property type="protein sequence ID" value="GAS80250.1"/>
    <property type="molecule type" value="Genomic_DNA"/>
</dbReference>
<keyword evidence="1" id="KW-1133">Transmembrane helix</keyword>
<gene>
    <name evidence="2" type="ORF">PAHA3_0320</name>
</gene>
<keyword evidence="1" id="KW-0812">Transmembrane</keyword>
<feature type="transmembrane region" description="Helical" evidence="1">
    <location>
        <begin position="12"/>
        <end position="31"/>
    </location>
</feature>
<dbReference type="PANTHER" id="PTHR41309:SF2">
    <property type="entry name" value="MEMBRANE PROTEIN"/>
    <property type="match status" value="1"/>
</dbReference>
<feature type="transmembrane region" description="Helical" evidence="1">
    <location>
        <begin position="79"/>
        <end position="99"/>
    </location>
</feature>
<name>A0A117I096_PAEAM</name>
<proteinExistence type="predicted"/>
<dbReference type="RefSeq" id="WP_062833156.1">
    <property type="nucleotide sequence ID" value="NZ_BCNV01000001.1"/>
</dbReference>
<dbReference type="InterPro" id="IPR025699">
    <property type="entry name" value="ABC2_memb-like"/>
</dbReference>
<feature type="transmembrane region" description="Helical" evidence="1">
    <location>
        <begin position="37"/>
        <end position="58"/>
    </location>
</feature>
<dbReference type="AlphaFoldDB" id="A0A117I096"/>
<evidence type="ECO:0000256" key="1">
    <source>
        <dbReference type="SAM" id="Phobius"/>
    </source>
</evidence>
<evidence type="ECO:0000313" key="3">
    <source>
        <dbReference type="Proteomes" id="UP000069697"/>
    </source>
</evidence>
<comment type="caution">
    <text evidence="2">The sequence shown here is derived from an EMBL/GenBank/DDBJ whole genome shotgun (WGS) entry which is preliminary data.</text>
</comment>
<sequence length="208" mass="23223">MLNLLRKDFIVLKSSLWTIGLYLVVFSLAFIPQSEMSMYFVGIYTAFGSVMLATMIDIKNHNHNFLVTLPVSRKQIVKAKYLSAIVYTFFGVLASYGIHELVNLNYPELNKPNYSLMDIAVSVGMVLVLVSIYMPLFYGLSKKGAGIINAIFMVCMIILAQPVAYLMSMVNENGMITTTTMALVSVGIIGLFVVSYLITIRLFARKDL</sequence>
<dbReference type="Pfam" id="PF13346">
    <property type="entry name" value="ABC2_membrane_5"/>
    <property type="match status" value="1"/>
</dbReference>
<reference evidence="3" key="2">
    <citation type="submission" date="2016-01" db="EMBL/GenBank/DDBJ databases">
        <title>Draft Genome Sequence of Paenibacillus amylolyticus Heshi-A3 that Was Isolated from Fermented Rice Bran with Aging Salted Mackerel, Which Was Named Heshiko as Traditional Fermented Seafood in Japan.</title>
        <authorList>
            <person name="Akuzawa S."/>
            <person name="Nakagawa J."/>
            <person name="Kanekatsu T."/>
            <person name="Kubota E."/>
            <person name="Ohtake R."/>
            <person name="Suzuki T."/>
            <person name="Kanesaki Y."/>
        </authorList>
    </citation>
    <scope>NUCLEOTIDE SEQUENCE [LARGE SCALE GENOMIC DNA]</scope>
    <source>
        <strain evidence="3">Heshi-A3</strain>
    </source>
</reference>
<feature type="transmembrane region" description="Helical" evidence="1">
    <location>
        <begin position="180"/>
        <end position="204"/>
    </location>
</feature>
<reference evidence="2 3" key="1">
    <citation type="journal article" date="2016" name="Genome Announc.">
        <title>Draft Genome Sequence of Paenibacillus amylolyticus Heshi-A3, Isolated from Fermented Rice Bran in a Japanese Fermented Seafood Dish.</title>
        <authorList>
            <person name="Akuzawa S."/>
            <person name="Nagaoka J."/>
            <person name="Kanekatsu M."/>
            <person name="Kubota E."/>
            <person name="Ohtake R."/>
            <person name="Suzuki T."/>
            <person name="Kanesaki Y."/>
        </authorList>
    </citation>
    <scope>NUCLEOTIDE SEQUENCE [LARGE SCALE GENOMIC DNA]</scope>
    <source>
        <strain evidence="2 3">Heshi-A3</strain>
    </source>
</reference>
<evidence type="ECO:0000313" key="2">
    <source>
        <dbReference type="EMBL" id="GAS80250.1"/>
    </source>
</evidence>
<feature type="transmembrane region" description="Helical" evidence="1">
    <location>
        <begin position="147"/>
        <end position="168"/>
    </location>
</feature>
<dbReference type="PANTHER" id="PTHR41309">
    <property type="entry name" value="MEMBRANE PROTEIN-RELATED"/>
    <property type="match status" value="1"/>
</dbReference>
<feature type="transmembrane region" description="Helical" evidence="1">
    <location>
        <begin position="119"/>
        <end position="140"/>
    </location>
</feature>